<dbReference type="eggNOG" id="COG0346">
    <property type="taxonomic scope" value="Bacteria"/>
</dbReference>
<evidence type="ECO:0000313" key="3">
    <source>
        <dbReference type="Proteomes" id="UP000030002"/>
    </source>
</evidence>
<dbReference type="InterPro" id="IPR004360">
    <property type="entry name" value="Glyas_Fos-R_dOase_dom"/>
</dbReference>
<accession>A0A0A0JBI9</accession>
<organism evidence="2 3">
    <name type="scientific">Knoellia sinensis KCTC 19936</name>
    <dbReference type="NCBI Taxonomy" id="1385520"/>
    <lineage>
        <taxon>Bacteria</taxon>
        <taxon>Bacillati</taxon>
        <taxon>Actinomycetota</taxon>
        <taxon>Actinomycetes</taxon>
        <taxon>Micrococcales</taxon>
        <taxon>Intrasporangiaceae</taxon>
        <taxon>Knoellia</taxon>
    </lineage>
</organism>
<proteinExistence type="predicted"/>
<sequence>MGESVRATTVPILGCRDVDETVEFYEALGFHTTHRQVRPYPYVAVTGHGFDLHFSRVPSGADPENEDVGACLVLVDDVAGSHAALSASKRTAFGKVLAKGRPRITRYRPGASRFTLVDPSGNSLIFIQSDVEEAVDYRGAAGLTGVAKALDNARVLRDFKLDDRAALRAITSGLRRHSDSASPDDLEAARRMAAELEAVIGDE</sequence>
<keyword evidence="3" id="KW-1185">Reference proteome</keyword>
<evidence type="ECO:0000313" key="2">
    <source>
        <dbReference type="EMBL" id="KGN34174.1"/>
    </source>
</evidence>
<dbReference type="AlphaFoldDB" id="A0A0A0JBI9"/>
<dbReference type="OrthoDB" id="6624781at2"/>
<dbReference type="STRING" id="1385520.N802_12295"/>
<dbReference type="RefSeq" id="WP_052109378.1">
    <property type="nucleotide sequence ID" value="NZ_AVPJ01000002.1"/>
</dbReference>
<dbReference type="InterPro" id="IPR029068">
    <property type="entry name" value="Glyas_Bleomycin-R_OHBP_Dase"/>
</dbReference>
<dbReference type="Gene3D" id="3.10.180.10">
    <property type="entry name" value="2,3-Dihydroxybiphenyl 1,2-Dioxygenase, domain 1"/>
    <property type="match status" value="1"/>
</dbReference>
<dbReference type="SUPFAM" id="SSF54593">
    <property type="entry name" value="Glyoxalase/Bleomycin resistance protein/Dihydroxybiphenyl dioxygenase"/>
    <property type="match status" value="1"/>
</dbReference>
<gene>
    <name evidence="2" type="ORF">N802_12295</name>
</gene>
<protein>
    <submittedName>
        <fullName evidence="2">Glyoxalase</fullName>
    </submittedName>
</protein>
<evidence type="ECO:0000259" key="1">
    <source>
        <dbReference type="Pfam" id="PF00903"/>
    </source>
</evidence>
<comment type="caution">
    <text evidence="2">The sequence shown here is derived from an EMBL/GenBank/DDBJ whole genome shotgun (WGS) entry which is preliminary data.</text>
</comment>
<dbReference type="Proteomes" id="UP000030002">
    <property type="component" value="Unassembled WGS sequence"/>
</dbReference>
<reference evidence="2 3" key="1">
    <citation type="submission" date="2013-08" db="EMBL/GenBank/DDBJ databases">
        <title>The genome sequence of Knoellia sinensis.</title>
        <authorList>
            <person name="Zhu W."/>
            <person name="Wang G."/>
        </authorList>
    </citation>
    <scope>NUCLEOTIDE SEQUENCE [LARGE SCALE GENOMIC DNA]</scope>
    <source>
        <strain evidence="2 3">KCTC 19936</strain>
    </source>
</reference>
<dbReference type="Pfam" id="PF00903">
    <property type="entry name" value="Glyoxalase"/>
    <property type="match status" value="1"/>
</dbReference>
<name>A0A0A0JBI9_9MICO</name>
<dbReference type="EMBL" id="AVPJ01000002">
    <property type="protein sequence ID" value="KGN34174.1"/>
    <property type="molecule type" value="Genomic_DNA"/>
</dbReference>
<feature type="domain" description="Glyoxalase/fosfomycin resistance/dioxygenase" evidence="1">
    <location>
        <begin position="13"/>
        <end position="124"/>
    </location>
</feature>